<comment type="caution">
    <text evidence="2">The sequence shown here is derived from an EMBL/GenBank/DDBJ whole genome shotgun (WGS) entry which is preliminary data.</text>
</comment>
<feature type="signal peptide" evidence="1">
    <location>
        <begin position="1"/>
        <end position="21"/>
    </location>
</feature>
<dbReference type="SUPFAM" id="SSF54427">
    <property type="entry name" value="NTF2-like"/>
    <property type="match status" value="1"/>
</dbReference>
<evidence type="ECO:0000313" key="2">
    <source>
        <dbReference type="EMBL" id="PSC06063.1"/>
    </source>
</evidence>
<dbReference type="RefSeq" id="WP_106335471.1">
    <property type="nucleotide sequence ID" value="NZ_PVZS01000004.1"/>
</dbReference>
<keyword evidence="1" id="KW-0732">Signal</keyword>
<protein>
    <submittedName>
        <fullName evidence="2">DUF4440 domain-containing protein</fullName>
    </submittedName>
</protein>
<dbReference type="AlphaFoldDB" id="A0A2T1HWJ2"/>
<evidence type="ECO:0000313" key="3">
    <source>
        <dbReference type="Proteomes" id="UP000239772"/>
    </source>
</evidence>
<reference evidence="3" key="1">
    <citation type="submission" date="2018-03" db="EMBL/GenBank/DDBJ databases">
        <authorList>
            <person name="Sun L."/>
            <person name="Liu H."/>
            <person name="Chen W."/>
            <person name="Huang K."/>
            <person name="Liu W."/>
            <person name="Gao X."/>
        </authorList>
    </citation>
    <scope>NUCLEOTIDE SEQUENCE [LARGE SCALE GENOMIC DNA]</scope>
    <source>
        <strain evidence="3">SH9</strain>
    </source>
</reference>
<feature type="chain" id="PRO_5015741787" evidence="1">
    <location>
        <begin position="22"/>
        <end position="152"/>
    </location>
</feature>
<evidence type="ECO:0000256" key="1">
    <source>
        <dbReference type="SAM" id="SignalP"/>
    </source>
</evidence>
<organism evidence="2 3">
    <name type="scientific">Alsobacter soli</name>
    <dbReference type="NCBI Taxonomy" id="2109933"/>
    <lineage>
        <taxon>Bacteria</taxon>
        <taxon>Pseudomonadati</taxon>
        <taxon>Pseudomonadota</taxon>
        <taxon>Alphaproteobacteria</taxon>
        <taxon>Hyphomicrobiales</taxon>
        <taxon>Alsobacteraceae</taxon>
        <taxon>Alsobacter</taxon>
    </lineage>
</organism>
<keyword evidence="3" id="KW-1185">Reference proteome</keyword>
<sequence>MRSMIVAALLSTSLIATSASAGVPGEVLATYEAFAAAQNARDLARVRELLLDSPDFLWVSDGIPVWGPDATLARMALFQQSEIWRVEPALERARVVEIGPGSAFLALPLVLRIGSSAPGPDALRFLVNVLCVHRPEGWRIAALFTTPDKTAP</sequence>
<proteinExistence type="predicted"/>
<dbReference type="Gene3D" id="3.10.450.50">
    <property type="match status" value="1"/>
</dbReference>
<dbReference type="InterPro" id="IPR032710">
    <property type="entry name" value="NTF2-like_dom_sf"/>
</dbReference>
<accession>A0A2T1HWJ2</accession>
<dbReference type="OrthoDB" id="8088581at2"/>
<gene>
    <name evidence="2" type="ORF">SLNSH_04435</name>
</gene>
<dbReference type="Proteomes" id="UP000239772">
    <property type="component" value="Unassembled WGS sequence"/>
</dbReference>
<dbReference type="EMBL" id="PVZS01000004">
    <property type="protein sequence ID" value="PSC06063.1"/>
    <property type="molecule type" value="Genomic_DNA"/>
</dbReference>
<name>A0A2T1HWJ2_9HYPH</name>